<dbReference type="EMBL" id="JAVIJP010000070">
    <property type="protein sequence ID" value="KAL3618963.1"/>
    <property type="molecule type" value="Genomic_DNA"/>
</dbReference>
<sequence>MNDESPMKVWDLMCVLADIGMRRGCPFLNGSGLRFPGLSRFQRLGSKCYGVRL</sequence>
<organism evidence="1 2">
    <name type="scientific">Castilleja foliolosa</name>
    <dbReference type="NCBI Taxonomy" id="1961234"/>
    <lineage>
        <taxon>Eukaryota</taxon>
        <taxon>Viridiplantae</taxon>
        <taxon>Streptophyta</taxon>
        <taxon>Embryophyta</taxon>
        <taxon>Tracheophyta</taxon>
        <taxon>Spermatophyta</taxon>
        <taxon>Magnoliopsida</taxon>
        <taxon>eudicotyledons</taxon>
        <taxon>Gunneridae</taxon>
        <taxon>Pentapetalae</taxon>
        <taxon>asterids</taxon>
        <taxon>lamiids</taxon>
        <taxon>Lamiales</taxon>
        <taxon>Orobanchaceae</taxon>
        <taxon>Pedicularideae</taxon>
        <taxon>Castillejinae</taxon>
        <taxon>Castilleja</taxon>
    </lineage>
</organism>
<evidence type="ECO:0000313" key="1">
    <source>
        <dbReference type="EMBL" id="KAL3618963.1"/>
    </source>
</evidence>
<name>A0ABD3BP27_9LAMI</name>
<dbReference type="AlphaFoldDB" id="A0ABD3BP27"/>
<protein>
    <submittedName>
        <fullName evidence="1">Uncharacterized protein</fullName>
    </submittedName>
</protein>
<comment type="caution">
    <text evidence="1">The sequence shown here is derived from an EMBL/GenBank/DDBJ whole genome shotgun (WGS) entry which is preliminary data.</text>
</comment>
<keyword evidence="2" id="KW-1185">Reference proteome</keyword>
<evidence type="ECO:0000313" key="2">
    <source>
        <dbReference type="Proteomes" id="UP001632038"/>
    </source>
</evidence>
<gene>
    <name evidence="1" type="ORF">CASFOL_037191</name>
</gene>
<accession>A0ABD3BP27</accession>
<proteinExistence type="predicted"/>
<reference evidence="2" key="1">
    <citation type="journal article" date="2024" name="IScience">
        <title>Strigolactones Initiate the Formation of Haustorium-like Structures in Castilleja.</title>
        <authorList>
            <person name="Buerger M."/>
            <person name="Peterson D."/>
            <person name="Chory J."/>
        </authorList>
    </citation>
    <scope>NUCLEOTIDE SEQUENCE [LARGE SCALE GENOMIC DNA]</scope>
</reference>
<dbReference type="Proteomes" id="UP001632038">
    <property type="component" value="Unassembled WGS sequence"/>
</dbReference>